<evidence type="ECO:0000313" key="2">
    <source>
        <dbReference type="EMBL" id="KFB40124.1"/>
    </source>
</evidence>
<feature type="signal peptide" evidence="1">
    <location>
        <begin position="1"/>
        <end position="34"/>
    </location>
</feature>
<evidence type="ECO:0000313" key="3">
    <source>
        <dbReference type="EnsemblMetazoa" id="ASIC007658-PA"/>
    </source>
</evidence>
<keyword evidence="4" id="KW-1185">Reference proteome</keyword>
<accession>A0A084VQ80</accession>
<dbReference type="Proteomes" id="UP000030765">
    <property type="component" value="Unassembled WGS sequence"/>
</dbReference>
<feature type="chain" id="PRO_5001783734" evidence="1">
    <location>
        <begin position="35"/>
        <end position="218"/>
    </location>
</feature>
<evidence type="ECO:0000256" key="1">
    <source>
        <dbReference type="SAM" id="SignalP"/>
    </source>
</evidence>
<keyword evidence="1" id="KW-0732">Signal</keyword>
<sequence>MKLTNSPLNRHPCAPMILLGAGLVLAVAAGLAHSAPLTSNSTDIIFRHLFTVKDSWVLPCAGGMTENQTSIKAPTSGNHLKIAKELLQKQINQSLIELNNWRVVSKEIDQQTNWNNEERKKMFSFLAPFKVSEQGPKGQIIRALQLQNRLSPKLEPHFGSVGRDWVEFLVISVGGRCRRKLKCEHVQVSALRSRCVQMMPRNISGCGVVSAGEGGLVT</sequence>
<protein>
    <submittedName>
        <fullName evidence="2 3">Uncharacterized protein</fullName>
    </submittedName>
</protein>
<organism evidence="2">
    <name type="scientific">Anopheles sinensis</name>
    <name type="common">Mosquito</name>
    <dbReference type="NCBI Taxonomy" id="74873"/>
    <lineage>
        <taxon>Eukaryota</taxon>
        <taxon>Metazoa</taxon>
        <taxon>Ecdysozoa</taxon>
        <taxon>Arthropoda</taxon>
        <taxon>Hexapoda</taxon>
        <taxon>Insecta</taxon>
        <taxon>Pterygota</taxon>
        <taxon>Neoptera</taxon>
        <taxon>Endopterygota</taxon>
        <taxon>Diptera</taxon>
        <taxon>Nematocera</taxon>
        <taxon>Culicoidea</taxon>
        <taxon>Culicidae</taxon>
        <taxon>Anophelinae</taxon>
        <taxon>Anopheles</taxon>
    </lineage>
</organism>
<dbReference type="EMBL" id="ATLV01015142">
    <property type="status" value="NOT_ANNOTATED_CDS"/>
    <property type="molecule type" value="Genomic_DNA"/>
</dbReference>
<name>A0A084VQ80_ANOSI</name>
<dbReference type="VEuPathDB" id="VectorBase:ASIS024507"/>
<gene>
    <name evidence="2" type="ORF">ZHAS_00007658</name>
</gene>
<reference evidence="2 4" key="1">
    <citation type="journal article" date="2014" name="BMC Genomics">
        <title>Genome sequence of Anopheles sinensis provides insight into genetics basis of mosquito competence for malaria parasites.</title>
        <authorList>
            <person name="Zhou D."/>
            <person name="Zhang D."/>
            <person name="Ding G."/>
            <person name="Shi L."/>
            <person name="Hou Q."/>
            <person name="Ye Y."/>
            <person name="Xu Y."/>
            <person name="Zhou H."/>
            <person name="Xiong C."/>
            <person name="Li S."/>
            <person name="Yu J."/>
            <person name="Hong S."/>
            <person name="Yu X."/>
            <person name="Zou P."/>
            <person name="Chen C."/>
            <person name="Chang X."/>
            <person name="Wang W."/>
            <person name="Lv Y."/>
            <person name="Sun Y."/>
            <person name="Ma L."/>
            <person name="Shen B."/>
            <person name="Zhu C."/>
        </authorList>
    </citation>
    <scope>NUCLEOTIDE SEQUENCE [LARGE SCALE GENOMIC DNA]</scope>
</reference>
<dbReference type="VEuPathDB" id="VectorBase:ASIC007658"/>
<dbReference type="AlphaFoldDB" id="A0A084VQ80"/>
<reference evidence="3" key="2">
    <citation type="submission" date="2020-05" db="UniProtKB">
        <authorList>
            <consortium name="EnsemblMetazoa"/>
        </authorList>
    </citation>
    <scope>IDENTIFICATION</scope>
</reference>
<dbReference type="EnsemblMetazoa" id="ASIC007658-RA">
    <property type="protein sequence ID" value="ASIC007658-PA"/>
    <property type="gene ID" value="ASIC007658"/>
</dbReference>
<dbReference type="EMBL" id="KE525003">
    <property type="protein sequence ID" value="KFB40124.1"/>
    <property type="molecule type" value="Genomic_DNA"/>
</dbReference>
<evidence type="ECO:0000313" key="4">
    <source>
        <dbReference type="Proteomes" id="UP000030765"/>
    </source>
</evidence>
<proteinExistence type="predicted"/>